<evidence type="ECO:0000313" key="3">
    <source>
        <dbReference type="Proteomes" id="UP000324222"/>
    </source>
</evidence>
<name>A0A5B7E6E8_PORTR</name>
<feature type="compositionally biased region" description="Low complexity" evidence="1">
    <location>
        <begin position="7"/>
        <end position="33"/>
    </location>
</feature>
<sequence>MAGCVHRSILSRSSSSSSNSGLGRGLRTLGGNLPSAVGGGGRPGVRAPVGGDGGDDDDDDDEEMSECEEGERSVAAVTAAAEEMDTETPEEARWATGGPEEGGGEGLSLRDLFPHSAL</sequence>
<feature type="compositionally biased region" description="Acidic residues" evidence="1">
    <location>
        <begin position="53"/>
        <end position="69"/>
    </location>
</feature>
<evidence type="ECO:0000313" key="2">
    <source>
        <dbReference type="EMBL" id="MPC28786.1"/>
    </source>
</evidence>
<proteinExistence type="predicted"/>
<reference evidence="2 3" key="1">
    <citation type="submission" date="2019-05" db="EMBL/GenBank/DDBJ databases">
        <title>Another draft genome of Portunus trituberculatus and its Hox gene families provides insights of decapod evolution.</title>
        <authorList>
            <person name="Jeong J.-H."/>
            <person name="Song I."/>
            <person name="Kim S."/>
            <person name="Choi T."/>
            <person name="Kim D."/>
            <person name="Ryu S."/>
            <person name="Kim W."/>
        </authorList>
    </citation>
    <scope>NUCLEOTIDE SEQUENCE [LARGE SCALE GENOMIC DNA]</scope>
    <source>
        <tissue evidence="2">Muscle</tissue>
    </source>
</reference>
<gene>
    <name evidence="2" type="ORF">E2C01_021997</name>
</gene>
<dbReference type="EMBL" id="VSRR010001965">
    <property type="protein sequence ID" value="MPC28786.1"/>
    <property type="molecule type" value="Genomic_DNA"/>
</dbReference>
<dbReference type="Proteomes" id="UP000324222">
    <property type="component" value="Unassembled WGS sequence"/>
</dbReference>
<organism evidence="2 3">
    <name type="scientific">Portunus trituberculatus</name>
    <name type="common">Swimming crab</name>
    <name type="synonym">Neptunus trituberculatus</name>
    <dbReference type="NCBI Taxonomy" id="210409"/>
    <lineage>
        <taxon>Eukaryota</taxon>
        <taxon>Metazoa</taxon>
        <taxon>Ecdysozoa</taxon>
        <taxon>Arthropoda</taxon>
        <taxon>Crustacea</taxon>
        <taxon>Multicrustacea</taxon>
        <taxon>Malacostraca</taxon>
        <taxon>Eumalacostraca</taxon>
        <taxon>Eucarida</taxon>
        <taxon>Decapoda</taxon>
        <taxon>Pleocyemata</taxon>
        <taxon>Brachyura</taxon>
        <taxon>Eubrachyura</taxon>
        <taxon>Portunoidea</taxon>
        <taxon>Portunidae</taxon>
        <taxon>Portuninae</taxon>
        <taxon>Portunus</taxon>
    </lineage>
</organism>
<accession>A0A5B7E6E8</accession>
<feature type="region of interest" description="Disordered" evidence="1">
    <location>
        <begin position="1"/>
        <end position="118"/>
    </location>
</feature>
<dbReference type="AlphaFoldDB" id="A0A5B7E6E8"/>
<keyword evidence="3" id="KW-1185">Reference proteome</keyword>
<evidence type="ECO:0000256" key="1">
    <source>
        <dbReference type="SAM" id="MobiDB-lite"/>
    </source>
</evidence>
<protein>
    <submittedName>
        <fullName evidence="2">Uncharacterized protein</fullName>
    </submittedName>
</protein>
<comment type="caution">
    <text evidence="2">The sequence shown here is derived from an EMBL/GenBank/DDBJ whole genome shotgun (WGS) entry which is preliminary data.</text>
</comment>